<evidence type="ECO:0000256" key="3">
    <source>
        <dbReference type="ARBA" id="ARBA00022737"/>
    </source>
</evidence>
<evidence type="ECO:0000313" key="8">
    <source>
        <dbReference type="EMBL" id="ABZ08305.1"/>
    </source>
</evidence>
<dbReference type="InterPro" id="IPR038619">
    <property type="entry name" value="MraZ_sf"/>
</dbReference>
<gene>
    <name evidence="8" type="ORF">ALOHA_HF4000APKG2M17ctg1g27</name>
</gene>
<dbReference type="PANTHER" id="PTHR34701:SF1">
    <property type="entry name" value="TRANSCRIPTIONAL REGULATOR MRAZ"/>
    <property type="match status" value="1"/>
</dbReference>
<name>B3T6U6_9ZZZZ</name>
<proteinExistence type="inferred from homology"/>
<dbReference type="Gene3D" id="3.40.1550.20">
    <property type="entry name" value="Transcriptional regulator MraZ domain"/>
    <property type="match status" value="1"/>
</dbReference>
<dbReference type="PROSITE" id="PS51740">
    <property type="entry name" value="SPOVT_ABRB"/>
    <property type="match status" value="2"/>
</dbReference>
<dbReference type="GO" id="GO:0000976">
    <property type="term" value="F:transcription cis-regulatory region binding"/>
    <property type="evidence" value="ECO:0007669"/>
    <property type="project" value="TreeGrafter"/>
</dbReference>
<reference evidence="8" key="1">
    <citation type="journal article" date="2008" name="ISME J.">
        <title>Genomic patterns of recombination, clonal divergence and environment in marine microbial populations.</title>
        <authorList>
            <person name="Konstantinidis K.T."/>
            <person name="Delong E.F."/>
        </authorList>
    </citation>
    <scope>NUCLEOTIDE SEQUENCE</scope>
</reference>
<evidence type="ECO:0000259" key="7">
    <source>
        <dbReference type="PROSITE" id="PS51740"/>
    </source>
</evidence>
<dbReference type="GO" id="GO:0003700">
    <property type="term" value="F:DNA-binding transcription factor activity"/>
    <property type="evidence" value="ECO:0007669"/>
    <property type="project" value="InterPro"/>
</dbReference>
<feature type="domain" description="SpoVT-AbrB" evidence="7">
    <location>
        <begin position="82"/>
        <end position="125"/>
    </location>
</feature>
<dbReference type="InterPro" id="IPR003444">
    <property type="entry name" value="MraZ"/>
</dbReference>
<accession>B3T6U6</accession>
<keyword evidence="4" id="KW-0805">Transcription regulation</keyword>
<dbReference type="InterPro" id="IPR035642">
    <property type="entry name" value="MraZ_N"/>
</dbReference>
<dbReference type="InterPro" id="IPR020603">
    <property type="entry name" value="MraZ_dom"/>
</dbReference>
<dbReference type="AlphaFoldDB" id="B3T6U6"/>
<dbReference type="PANTHER" id="PTHR34701">
    <property type="entry name" value="TRANSCRIPTIONAL REGULATOR MRAZ"/>
    <property type="match status" value="1"/>
</dbReference>
<dbReference type="CDD" id="cd16321">
    <property type="entry name" value="MraZ_C"/>
    <property type="match status" value="1"/>
</dbReference>
<dbReference type="HAMAP" id="MF_01008">
    <property type="entry name" value="MraZ"/>
    <property type="match status" value="1"/>
</dbReference>
<dbReference type="InterPro" id="IPR007159">
    <property type="entry name" value="SpoVT-AbrB_dom"/>
</dbReference>
<dbReference type="SUPFAM" id="SSF89447">
    <property type="entry name" value="AbrB/MazE/MraZ-like"/>
    <property type="match status" value="1"/>
</dbReference>
<protein>
    <recommendedName>
        <fullName evidence="1">Transcriptional regulator MraZ</fullName>
    </recommendedName>
</protein>
<feature type="domain" description="SpoVT-AbrB" evidence="7">
    <location>
        <begin position="7"/>
        <end position="53"/>
    </location>
</feature>
<dbReference type="EMBL" id="EU016626">
    <property type="protein sequence ID" value="ABZ08305.1"/>
    <property type="molecule type" value="Genomic_DNA"/>
</dbReference>
<evidence type="ECO:0000256" key="4">
    <source>
        <dbReference type="ARBA" id="ARBA00023015"/>
    </source>
</evidence>
<keyword evidence="3" id="KW-0677">Repeat</keyword>
<keyword evidence="5" id="KW-0238">DNA-binding</keyword>
<dbReference type="InterPro" id="IPR037914">
    <property type="entry name" value="SpoVT-AbrB_sf"/>
</dbReference>
<dbReference type="InterPro" id="IPR035644">
    <property type="entry name" value="MraZ_C"/>
</dbReference>
<dbReference type="GO" id="GO:2000143">
    <property type="term" value="P:negative regulation of DNA-templated transcription initiation"/>
    <property type="evidence" value="ECO:0007669"/>
    <property type="project" value="TreeGrafter"/>
</dbReference>
<dbReference type="CDD" id="cd16320">
    <property type="entry name" value="MraZ_N"/>
    <property type="match status" value="1"/>
</dbReference>
<keyword evidence="6" id="KW-0804">Transcription</keyword>
<dbReference type="Pfam" id="PF02381">
    <property type="entry name" value="MraZ"/>
    <property type="match status" value="2"/>
</dbReference>
<evidence type="ECO:0000256" key="2">
    <source>
        <dbReference type="ARBA" id="ARBA00022490"/>
    </source>
</evidence>
<dbReference type="NCBIfam" id="TIGR00242">
    <property type="entry name" value="division/cell wall cluster transcriptional repressor MraZ"/>
    <property type="match status" value="1"/>
</dbReference>
<evidence type="ECO:0000256" key="1">
    <source>
        <dbReference type="ARBA" id="ARBA00013860"/>
    </source>
</evidence>
<organism evidence="8">
    <name type="scientific">uncultured marine microorganism HF4000_APKG2M17</name>
    <dbReference type="NCBI Taxonomy" id="455548"/>
    <lineage>
        <taxon>unclassified sequences</taxon>
        <taxon>environmental samples</taxon>
    </lineage>
</organism>
<keyword evidence="2" id="KW-0963">Cytoplasm</keyword>
<evidence type="ECO:0000256" key="6">
    <source>
        <dbReference type="ARBA" id="ARBA00023163"/>
    </source>
</evidence>
<sequence length="147" mass="16386">MAGFKGQAEYSVDVKGRIAIPAKMRAALSPDAQGTFVLTKGFEKCIYAYPQDNWKLKEAEYSALNINNRNARHLVRMILMWAEEVSLDGQGRISLPKPLSEYAGIGEKALIIGAMDRIELWDPAAFENYLTEQSIDQETLAEQVMGS</sequence>
<evidence type="ECO:0000256" key="5">
    <source>
        <dbReference type="ARBA" id="ARBA00023125"/>
    </source>
</evidence>